<name>A0ABT1ADQ3_9PSEU</name>
<feature type="region of interest" description="Disordered" evidence="1">
    <location>
        <begin position="104"/>
        <end position="125"/>
    </location>
</feature>
<feature type="signal peptide" evidence="2">
    <location>
        <begin position="1"/>
        <end position="25"/>
    </location>
</feature>
<dbReference type="Proteomes" id="UP001165283">
    <property type="component" value="Unassembled WGS sequence"/>
</dbReference>
<evidence type="ECO:0000313" key="4">
    <source>
        <dbReference type="Proteomes" id="UP001165283"/>
    </source>
</evidence>
<evidence type="ECO:0000313" key="3">
    <source>
        <dbReference type="EMBL" id="MCO1661194.1"/>
    </source>
</evidence>
<dbReference type="RefSeq" id="WP_252446699.1">
    <property type="nucleotide sequence ID" value="NZ_JAGSOV010000119.1"/>
</dbReference>
<reference evidence="3" key="1">
    <citation type="submission" date="2021-04" db="EMBL/GenBank/DDBJ databases">
        <title>Pseudonocardia sp. nov., isolated from sandy soil of mangrove forest.</title>
        <authorList>
            <person name="Zan Z."/>
            <person name="Huang R."/>
            <person name="Liu W."/>
        </authorList>
    </citation>
    <scope>NUCLEOTIDE SEQUENCE</scope>
    <source>
        <strain evidence="3">S2-4</strain>
    </source>
</reference>
<accession>A0ABT1ADQ3</accession>
<evidence type="ECO:0008006" key="5">
    <source>
        <dbReference type="Google" id="ProtNLM"/>
    </source>
</evidence>
<organism evidence="3 4">
    <name type="scientific">Pseudonocardia humida</name>
    <dbReference type="NCBI Taxonomy" id="2800819"/>
    <lineage>
        <taxon>Bacteria</taxon>
        <taxon>Bacillati</taxon>
        <taxon>Actinomycetota</taxon>
        <taxon>Actinomycetes</taxon>
        <taxon>Pseudonocardiales</taxon>
        <taxon>Pseudonocardiaceae</taxon>
        <taxon>Pseudonocardia</taxon>
    </lineage>
</organism>
<keyword evidence="4" id="KW-1185">Reference proteome</keyword>
<sequence length="125" mass="12641">MLKKAGIITAVAAAGAIALTPFAFAHDSHHESPAPVQYTNVEDGNLSNDCQFAQTGPDIDSNVSGGDALVGAGGLVANAVAPISAPIQALNCTNIGVSDVVDVNSNNETRTAESTEVEDSFNTEG</sequence>
<protein>
    <recommendedName>
        <fullName evidence="5">Small secreted domain DUF320</fullName>
    </recommendedName>
</protein>
<dbReference type="EMBL" id="JAGSOV010000119">
    <property type="protein sequence ID" value="MCO1661194.1"/>
    <property type="molecule type" value="Genomic_DNA"/>
</dbReference>
<keyword evidence="2" id="KW-0732">Signal</keyword>
<comment type="caution">
    <text evidence="3">The sequence shown here is derived from an EMBL/GenBank/DDBJ whole genome shotgun (WGS) entry which is preliminary data.</text>
</comment>
<evidence type="ECO:0000256" key="2">
    <source>
        <dbReference type="SAM" id="SignalP"/>
    </source>
</evidence>
<gene>
    <name evidence="3" type="ORF">KDL28_39740</name>
</gene>
<evidence type="ECO:0000256" key="1">
    <source>
        <dbReference type="SAM" id="MobiDB-lite"/>
    </source>
</evidence>
<feature type="compositionally biased region" description="Acidic residues" evidence="1">
    <location>
        <begin position="115"/>
        <end position="125"/>
    </location>
</feature>
<proteinExistence type="predicted"/>
<feature type="chain" id="PRO_5045956235" description="Small secreted domain DUF320" evidence="2">
    <location>
        <begin position="26"/>
        <end position="125"/>
    </location>
</feature>